<dbReference type="Proteomes" id="UP000004105">
    <property type="component" value="Unassembled WGS sequence"/>
</dbReference>
<evidence type="ECO:0000313" key="2">
    <source>
        <dbReference type="EMBL" id="EGF08999.1"/>
    </source>
</evidence>
<organism evidence="2 3">
    <name type="scientific">Neisseria bacilliformis ATCC BAA-1200</name>
    <dbReference type="NCBI Taxonomy" id="888742"/>
    <lineage>
        <taxon>Bacteria</taxon>
        <taxon>Pseudomonadati</taxon>
        <taxon>Pseudomonadota</taxon>
        <taxon>Betaproteobacteria</taxon>
        <taxon>Neisseriales</taxon>
        <taxon>Neisseriaceae</taxon>
        <taxon>Neisseria</taxon>
    </lineage>
</organism>
<dbReference type="HOGENOM" id="CLU_212143_0_0_4"/>
<sequence>MAAQQRPSENTVSVQPKQAGRAFMPDAQTAETENVGHKCPTYA</sequence>
<protein>
    <submittedName>
        <fullName evidence="2">Uncharacterized protein</fullName>
    </submittedName>
</protein>
<evidence type="ECO:0000313" key="3">
    <source>
        <dbReference type="Proteomes" id="UP000004105"/>
    </source>
</evidence>
<dbReference type="AlphaFoldDB" id="F2BFC7"/>
<dbReference type="EMBL" id="AFAY01000048">
    <property type="protein sequence ID" value="EGF08999.1"/>
    <property type="molecule type" value="Genomic_DNA"/>
</dbReference>
<name>F2BFC7_9NEIS</name>
<feature type="region of interest" description="Disordered" evidence="1">
    <location>
        <begin position="1"/>
        <end position="43"/>
    </location>
</feature>
<feature type="compositionally biased region" description="Polar residues" evidence="1">
    <location>
        <begin position="1"/>
        <end position="16"/>
    </location>
</feature>
<evidence type="ECO:0000256" key="1">
    <source>
        <dbReference type="SAM" id="MobiDB-lite"/>
    </source>
</evidence>
<keyword evidence="3" id="KW-1185">Reference proteome</keyword>
<proteinExistence type="predicted"/>
<gene>
    <name evidence="2" type="ORF">HMPREF9123_2434</name>
</gene>
<reference evidence="2 3" key="1">
    <citation type="submission" date="2011-02" db="EMBL/GenBank/DDBJ databases">
        <authorList>
            <person name="Muzny D."/>
            <person name="Qin X."/>
            <person name="Deng J."/>
            <person name="Jiang H."/>
            <person name="Liu Y."/>
            <person name="Qu J."/>
            <person name="Song X.-Z."/>
            <person name="Zhang L."/>
            <person name="Thornton R."/>
            <person name="Coyle M."/>
            <person name="Francisco L."/>
            <person name="Jackson L."/>
            <person name="Javaid M."/>
            <person name="Korchina V."/>
            <person name="Kovar C."/>
            <person name="Mata R."/>
            <person name="Mathew T."/>
            <person name="Ngo R."/>
            <person name="Nguyen L."/>
            <person name="Nguyen N."/>
            <person name="Okwuonu G."/>
            <person name="Ongeri F."/>
            <person name="Pham C."/>
            <person name="Simmons D."/>
            <person name="Wilczek-Boney K."/>
            <person name="Hale W."/>
            <person name="Jakkamsetti A."/>
            <person name="Pham P."/>
            <person name="Ruth R."/>
            <person name="San Lucas F."/>
            <person name="Warren J."/>
            <person name="Zhang J."/>
            <person name="Zhao Z."/>
            <person name="Zhou C."/>
            <person name="Zhu D."/>
            <person name="Lee S."/>
            <person name="Bess C."/>
            <person name="Blankenburg K."/>
            <person name="Forbes L."/>
            <person name="Fu Q."/>
            <person name="Gubbala S."/>
            <person name="Hirani K."/>
            <person name="Jayaseelan J.C."/>
            <person name="Lara F."/>
            <person name="Munidasa M."/>
            <person name="Palculict T."/>
            <person name="Patil S."/>
            <person name="Pu L.-L."/>
            <person name="Saada N."/>
            <person name="Tang L."/>
            <person name="Weissenberger G."/>
            <person name="Zhu Y."/>
            <person name="Hemphill L."/>
            <person name="Shang Y."/>
            <person name="Youmans B."/>
            <person name="Ayvaz T."/>
            <person name="Ross M."/>
            <person name="Santibanez J."/>
            <person name="Aqrawi P."/>
            <person name="Gross S."/>
            <person name="Joshi V."/>
            <person name="Fowler G."/>
            <person name="Nazareth L."/>
            <person name="Reid J."/>
            <person name="Worley K."/>
            <person name="Petrosino J."/>
            <person name="Highlander S."/>
            <person name="Gibbs R."/>
        </authorList>
    </citation>
    <scope>NUCLEOTIDE SEQUENCE [LARGE SCALE GENOMIC DNA]</scope>
    <source>
        <strain evidence="2 3">ATCC BAA-1200</strain>
    </source>
</reference>
<comment type="caution">
    <text evidence="2">The sequence shown here is derived from an EMBL/GenBank/DDBJ whole genome shotgun (WGS) entry which is preliminary data.</text>
</comment>
<accession>F2BFC7</accession>